<feature type="domain" description="Glutamate/phenylalanine/leucine/valine/L-tryptophan dehydrogenase C-terminal" evidence="7">
    <location>
        <begin position="156"/>
        <end position="364"/>
    </location>
</feature>
<dbReference type="PRINTS" id="PR00082">
    <property type="entry name" value="GLFDHDRGNASE"/>
</dbReference>
<reference evidence="8 9" key="1">
    <citation type="submission" date="2019-09" db="EMBL/GenBank/DDBJ databases">
        <title>Genome sequence of Adhaeribacter sp. M2.</title>
        <authorList>
            <person name="Srinivasan S."/>
        </authorList>
    </citation>
    <scope>NUCLEOTIDE SEQUENCE [LARGE SCALE GENOMIC DNA]</scope>
    <source>
        <strain evidence="8 9">M2</strain>
    </source>
</reference>
<evidence type="ECO:0000259" key="7">
    <source>
        <dbReference type="SMART" id="SM00839"/>
    </source>
</evidence>
<dbReference type="Pfam" id="PF02812">
    <property type="entry name" value="ELFV_dehydrog_N"/>
    <property type="match status" value="1"/>
</dbReference>
<dbReference type="PANTHER" id="PTHR42722:SF1">
    <property type="entry name" value="VALINE DEHYDROGENASE"/>
    <property type="match status" value="1"/>
</dbReference>
<dbReference type="Pfam" id="PF00208">
    <property type="entry name" value="ELFV_dehydrog"/>
    <property type="match status" value="2"/>
</dbReference>
<proteinExistence type="inferred from homology"/>
<accession>A0A5N1IQJ9</accession>
<comment type="caution">
    <text evidence="8">The sequence shown here is derived from an EMBL/GenBank/DDBJ whole genome shotgun (WGS) entry which is preliminary data.</text>
</comment>
<dbReference type="GO" id="GO:0000166">
    <property type="term" value="F:nucleotide binding"/>
    <property type="evidence" value="ECO:0007669"/>
    <property type="project" value="UniProtKB-KW"/>
</dbReference>
<feature type="binding site" evidence="5">
    <location>
        <begin position="192"/>
        <end position="197"/>
    </location>
    <ligand>
        <name>NAD(+)</name>
        <dbReference type="ChEBI" id="CHEBI:57540"/>
    </ligand>
</feature>
<dbReference type="AlphaFoldDB" id="A0A5N1IQJ9"/>
<evidence type="ECO:0000313" key="9">
    <source>
        <dbReference type="Proteomes" id="UP000326570"/>
    </source>
</evidence>
<evidence type="ECO:0000256" key="3">
    <source>
        <dbReference type="ARBA" id="ARBA00023027"/>
    </source>
</evidence>
<evidence type="ECO:0000256" key="2">
    <source>
        <dbReference type="ARBA" id="ARBA00023002"/>
    </source>
</evidence>
<keyword evidence="5" id="KW-0547">Nucleotide-binding</keyword>
<sequence length="366" mass="39815">MVEIKEVPVKKESSVFGQVSEFQHEQVVFCHDHETGLKAIIGIHNTVLGPALGGTRMWSYATEAEALNDVLRLSRGMTYKAAISGLNLGGGKAVIIADSKKDKSEALWRKFGRFVENLNGKYITAEDVGTTSKDMEYIKMETNFVTGLPESMGGSGDPSPVTAYGTYVGMKAAAKRAFGSDSLAGRKISVQGTGHVGGYLIEHLVKEGAQLFITDIDQERLKDINAKTGATIVGLDEIYDLDVDIYSPCALGATINDNTLSRLKCQVIAGCANNQLKDENVHGPALMERGIVYAPDFLINAGGLINVYSELNGYNRTAAYDQTEKIYDYTLEIFNMAEQEGMYTQLAAMKMAEKRIASIGKVKSTY</sequence>
<dbReference type="InterPro" id="IPR006096">
    <property type="entry name" value="Glu/Leu/Phe/Val/Trp_DH_C"/>
</dbReference>
<dbReference type="GO" id="GO:0016639">
    <property type="term" value="F:oxidoreductase activity, acting on the CH-NH2 group of donors, NAD or NADP as acceptor"/>
    <property type="evidence" value="ECO:0007669"/>
    <property type="project" value="InterPro"/>
</dbReference>
<dbReference type="SUPFAM" id="SSF53223">
    <property type="entry name" value="Aminoacid dehydrogenase-like, N-terminal domain"/>
    <property type="match status" value="1"/>
</dbReference>
<protein>
    <submittedName>
        <fullName evidence="8">Glu/Leu/Phe/Val dehydrogenase</fullName>
    </submittedName>
</protein>
<dbReference type="SUPFAM" id="SSF51735">
    <property type="entry name" value="NAD(P)-binding Rossmann-fold domains"/>
    <property type="match status" value="1"/>
</dbReference>
<dbReference type="CDD" id="cd01075">
    <property type="entry name" value="NAD_bind_Leu_Phe_Val_DH"/>
    <property type="match status" value="1"/>
</dbReference>
<dbReference type="PIRSF" id="PIRSF000188">
    <property type="entry name" value="Phe_leu_dh"/>
    <property type="match status" value="1"/>
</dbReference>
<dbReference type="InterPro" id="IPR046346">
    <property type="entry name" value="Aminoacid_DH-like_N_sf"/>
</dbReference>
<dbReference type="RefSeq" id="WP_150904414.1">
    <property type="nucleotide sequence ID" value="NZ_VTWT01000007.1"/>
</dbReference>
<evidence type="ECO:0000313" key="8">
    <source>
        <dbReference type="EMBL" id="KAA9331805.1"/>
    </source>
</evidence>
<keyword evidence="2 6" id="KW-0560">Oxidoreductase</keyword>
<evidence type="ECO:0000256" key="6">
    <source>
        <dbReference type="RuleBase" id="RU004417"/>
    </source>
</evidence>
<dbReference type="InterPro" id="IPR016211">
    <property type="entry name" value="Glu/Phe/Leu/Val/Trp_DH_bac/arc"/>
</dbReference>
<organism evidence="8 9">
    <name type="scientific">Adhaeribacter soli</name>
    <dbReference type="NCBI Taxonomy" id="2607655"/>
    <lineage>
        <taxon>Bacteria</taxon>
        <taxon>Pseudomonadati</taxon>
        <taxon>Bacteroidota</taxon>
        <taxon>Cytophagia</taxon>
        <taxon>Cytophagales</taxon>
        <taxon>Hymenobacteraceae</taxon>
        <taxon>Adhaeribacter</taxon>
    </lineage>
</organism>
<dbReference type="FunFam" id="3.40.50.10860:FF:000010">
    <property type="entry name" value="Leucine dehydrogenase"/>
    <property type="match status" value="1"/>
</dbReference>
<dbReference type="Gene3D" id="3.40.50.10860">
    <property type="entry name" value="Leucine Dehydrogenase, chain A, domain 1"/>
    <property type="match status" value="1"/>
</dbReference>
<dbReference type="PANTHER" id="PTHR42722">
    <property type="entry name" value="LEUCINE DEHYDROGENASE"/>
    <property type="match status" value="1"/>
</dbReference>
<comment type="similarity">
    <text evidence="1 6">Belongs to the Glu/Leu/Phe/Val dehydrogenases family.</text>
</comment>
<dbReference type="InterPro" id="IPR006097">
    <property type="entry name" value="Glu/Leu/Phe/Val/Trp_DH_dimer"/>
</dbReference>
<evidence type="ECO:0000256" key="4">
    <source>
        <dbReference type="PIRSR" id="PIRSR000188-1"/>
    </source>
</evidence>
<keyword evidence="3 5" id="KW-0520">NAD</keyword>
<dbReference type="SMART" id="SM00839">
    <property type="entry name" value="ELFV_dehydrog"/>
    <property type="match status" value="1"/>
</dbReference>
<gene>
    <name evidence="8" type="ORF">F0P94_13455</name>
</gene>
<dbReference type="EMBL" id="VTWT01000007">
    <property type="protein sequence ID" value="KAA9331805.1"/>
    <property type="molecule type" value="Genomic_DNA"/>
</dbReference>
<dbReference type="GO" id="GO:0006520">
    <property type="term" value="P:amino acid metabolic process"/>
    <property type="evidence" value="ECO:0007669"/>
    <property type="project" value="InterPro"/>
</dbReference>
<dbReference type="Gene3D" id="3.40.50.720">
    <property type="entry name" value="NAD(P)-binding Rossmann-like Domain"/>
    <property type="match status" value="1"/>
</dbReference>
<dbReference type="InterPro" id="IPR036291">
    <property type="entry name" value="NAD(P)-bd_dom_sf"/>
</dbReference>
<evidence type="ECO:0000256" key="1">
    <source>
        <dbReference type="ARBA" id="ARBA00006382"/>
    </source>
</evidence>
<dbReference type="InterPro" id="IPR006095">
    <property type="entry name" value="Glu/Leu/Phe/Val/Trp_DH"/>
</dbReference>
<keyword evidence="9" id="KW-1185">Reference proteome</keyword>
<evidence type="ECO:0000256" key="5">
    <source>
        <dbReference type="PIRSR" id="PIRSR000188-2"/>
    </source>
</evidence>
<feature type="active site" description="Proton donor/acceptor" evidence="4">
    <location>
        <position position="92"/>
    </location>
</feature>
<name>A0A5N1IQJ9_9BACT</name>
<dbReference type="Proteomes" id="UP000326570">
    <property type="component" value="Unassembled WGS sequence"/>
</dbReference>